<keyword evidence="3" id="KW-1185">Reference proteome</keyword>
<evidence type="ECO:0000313" key="3">
    <source>
        <dbReference type="Proteomes" id="UP000838763"/>
    </source>
</evidence>
<feature type="compositionally biased region" description="Basic and acidic residues" evidence="1">
    <location>
        <begin position="37"/>
        <end position="62"/>
    </location>
</feature>
<comment type="caution">
    <text evidence="2">The sequence shown here is derived from an EMBL/GenBank/DDBJ whole genome shotgun (WGS) entry which is preliminary data.</text>
</comment>
<protein>
    <submittedName>
        <fullName evidence="2">Uncharacterized protein</fullName>
    </submittedName>
</protein>
<reference evidence="2" key="1">
    <citation type="submission" date="2022-11" db="EMBL/GenBank/DDBJ databases">
        <authorList>
            <person name="Scott C."/>
            <person name="Bruce N."/>
        </authorList>
    </citation>
    <scope>NUCLEOTIDE SEQUENCE</scope>
</reference>
<proteinExistence type="predicted"/>
<evidence type="ECO:0000313" key="2">
    <source>
        <dbReference type="EMBL" id="CAI4211024.1"/>
    </source>
</evidence>
<dbReference type="Proteomes" id="UP000838763">
    <property type="component" value="Unassembled WGS sequence"/>
</dbReference>
<dbReference type="AlphaFoldDB" id="A0A9P1GUW0"/>
<feature type="compositionally biased region" description="Polar residues" evidence="1">
    <location>
        <begin position="113"/>
        <end position="123"/>
    </location>
</feature>
<gene>
    <name evidence="2" type="ORF">PPNO1_LOCUS820</name>
</gene>
<feature type="region of interest" description="Disordered" evidence="1">
    <location>
        <begin position="31"/>
        <end position="130"/>
    </location>
</feature>
<sequence length="162" mass="18670">MDLVDDHADSVSSLDDDYQYHASTTELWDSFWTGRVRGHEEEERVGRERVREQEDEDHHNSETHGAASICSAKDKDEDVTITFPMRGRQRARRMPCASQTPAEEDEPEVPRTPTLQRQGQSWTVRERQVERPSLRSVASYSLFPGLSRFRRGRPRSCPALVS</sequence>
<dbReference type="EMBL" id="CALLCH030000001">
    <property type="protein sequence ID" value="CAI4211024.1"/>
    <property type="molecule type" value="Genomic_DNA"/>
</dbReference>
<dbReference type="OrthoDB" id="4775454at2759"/>
<name>A0A9P1GUW0_9PEZI</name>
<organism evidence="2 3">
    <name type="scientific">Parascedosporium putredinis</name>
    <dbReference type="NCBI Taxonomy" id="1442378"/>
    <lineage>
        <taxon>Eukaryota</taxon>
        <taxon>Fungi</taxon>
        <taxon>Dikarya</taxon>
        <taxon>Ascomycota</taxon>
        <taxon>Pezizomycotina</taxon>
        <taxon>Sordariomycetes</taxon>
        <taxon>Hypocreomycetidae</taxon>
        <taxon>Microascales</taxon>
        <taxon>Microascaceae</taxon>
        <taxon>Parascedosporium</taxon>
    </lineage>
</organism>
<accession>A0A9P1GUW0</accession>
<evidence type="ECO:0000256" key="1">
    <source>
        <dbReference type="SAM" id="MobiDB-lite"/>
    </source>
</evidence>